<sequence length="196" mass="21862">MVEHLREAADMQKQLELAQEQLTMKPSVAKKLNDRIRALETELSITRKRSTIAELEKKVARLEVELRQSYSTKNFTLKSGLLDIEKRHREFIYDNPDIEDLWTEVLGLLVEDKESLPAGTVLQKARVNQKIWRSPSAGVVASAGLPNGLPSAAAGAPDVSPPLDNRSLNKVQDEIEKLEVLCLLQVKGVVTDIVSQ</sequence>
<keyword evidence="1" id="KW-0175">Coiled coil</keyword>
<evidence type="ECO:0000313" key="3">
    <source>
        <dbReference type="Proteomes" id="UP000815325"/>
    </source>
</evidence>
<feature type="coiled-coil region" evidence="1">
    <location>
        <begin position="1"/>
        <end position="72"/>
    </location>
</feature>
<comment type="caution">
    <text evidence="2">The sequence shown here is derived from an EMBL/GenBank/DDBJ whole genome shotgun (WGS) entry which is preliminary data.</text>
</comment>
<name>A0ABQ7GNV3_DUNSA</name>
<proteinExistence type="predicted"/>
<gene>
    <name evidence="2" type="ORF">DUNSADRAFT_6162</name>
</gene>
<keyword evidence="3" id="KW-1185">Reference proteome</keyword>
<evidence type="ECO:0000313" key="2">
    <source>
        <dbReference type="EMBL" id="KAF5836285.1"/>
    </source>
</evidence>
<protein>
    <submittedName>
        <fullName evidence="2">Uncharacterized protein</fullName>
    </submittedName>
</protein>
<dbReference type="EMBL" id="MU069666">
    <property type="protein sequence ID" value="KAF5836285.1"/>
    <property type="molecule type" value="Genomic_DNA"/>
</dbReference>
<evidence type="ECO:0000256" key="1">
    <source>
        <dbReference type="SAM" id="Coils"/>
    </source>
</evidence>
<reference evidence="2" key="1">
    <citation type="submission" date="2017-08" db="EMBL/GenBank/DDBJ databases">
        <authorList>
            <person name="Polle J.E."/>
            <person name="Barry K."/>
            <person name="Cushman J."/>
            <person name="Schmutz J."/>
            <person name="Tran D."/>
            <person name="Hathwaick L.T."/>
            <person name="Yim W.C."/>
            <person name="Jenkins J."/>
            <person name="Mckie-Krisberg Z.M."/>
            <person name="Prochnik S."/>
            <person name="Lindquist E."/>
            <person name="Dockter R.B."/>
            <person name="Adam C."/>
            <person name="Molina H."/>
            <person name="Bunkerborg J."/>
            <person name="Jin E."/>
            <person name="Buchheim M."/>
            <person name="Magnuson J."/>
        </authorList>
    </citation>
    <scope>NUCLEOTIDE SEQUENCE</scope>
    <source>
        <strain evidence="2">CCAP 19/18</strain>
    </source>
</reference>
<accession>A0ABQ7GNV3</accession>
<organism evidence="2 3">
    <name type="scientific">Dunaliella salina</name>
    <name type="common">Green alga</name>
    <name type="synonym">Protococcus salinus</name>
    <dbReference type="NCBI Taxonomy" id="3046"/>
    <lineage>
        <taxon>Eukaryota</taxon>
        <taxon>Viridiplantae</taxon>
        <taxon>Chlorophyta</taxon>
        <taxon>core chlorophytes</taxon>
        <taxon>Chlorophyceae</taxon>
        <taxon>CS clade</taxon>
        <taxon>Chlamydomonadales</taxon>
        <taxon>Dunaliellaceae</taxon>
        <taxon>Dunaliella</taxon>
    </lineage>
</organism>
<dbReference type="Proteomes" id="UP000815325">
    <property type="component" value="Unassembled WGS sequence"/>
</dbReference>